<reference evidence="1 2" key="1">
    <citation type="submission" date="2020-09" db="EMBL/GenBank/DDBJ databases">
        <title>De no assembly of potato wild relative species, Solanum commersonii.</title>
        <authorList>
            <person name="Cho K."/>
        </authorList>
    </citation>
    <scope>NUCLEOTIDE SEQUENCE [LARGE SCALE GENOMIC DNA]</scope>
    <source>
        <strain evidence="1">LZ3.2</strain>
        <tissue evidence="1">Leaf</tissue>
    </source>
</reference>
<dbReference type="EMBL" id="JACXVP010000012">
    <property type="protein sequence ID" value="KAG5569184.1"/>
    <property type="molecule type" value="Genomic_DNA"/>
</dbReference>
<organism evidence="1 2">
    <name type="scientific">Solanum commersonii</name>
    <name type="common">Commerson's wild potato</name>
    <name type="synonym">Commerson's nightshade</name>
    <dbReference type="NCBI Taxonomy" id="4109"/>
    <lineage>
        <taxon>Eukaryota</taxon>
        <taxon>Viridiplantae</taxon>
        <taxon>Streptophyta</taxon>
        <taxon>Embryophyta</taxon>
        <taxon>Tracheophyta</taxon>
        <taxon>Spermatophyta</taxon>
        <taxon>Magnoliopsida</taxon>
        <taxon>eudicotyledons</taxon>
        <taxon>Gunneridae</taxon>
        <taxon>Pentapetalae</taxon>
        <taxon>asterids</taxon>
        <taxon>lamiids</taxon>
        <taxon>Solanales</taxon>
        <taxon>Solanaceae</taxon>
        <taxon>Solanoideae</taxon>
        <taxon>Solaneae</taxon>
        <taxon>Solanum</taxon>
    </lineage>
</organism>
<gene>
    <name evidence="1" type="ORF">H5410_058950</name>
</gene>
<dbReference type="AlphaFoldDB" id="A0A9J5W1F9"/>
<evidence type="ECO:0000313" key="2">
    <source>
        <dbReference type="Proteomes" id="UP000824120"/>
    </source>
</evidence>
<evidence type="ECO:0000313" key="1">
    <source>
        <dbReference type="EMBL" id="KAG5569184.1"/>
    </source>
</evidence>
<name>A0A9J5W1F9_SOLCO</name>
<accession>A0A9J5W1F9</accession>
<protein>
    <submittedName>
        <fullName evidence="1">Uncharacterized protein</fullName>
    </submittedName>
</protein>
<sequence>MDVLVIWFSDVIFAKIFHGLSLNYSHGASWSRWANLPIFKVKRALERSMDVLVIYISDDIFVDVRQDLSYGVGQLRQANLPIFKMSIKTLAMEPVGHDGQTRPFSRYGAGWSRRVSRPIFNVKRTSERMSVKTLAMEQKFFMYVRQDLNYGAAYFKVQTIPEAGKSPILPIFCIDVLVIRISSVIFAKTWTSVKTLAMEPGCSDGFSELFLPKFFMDVRQDLSYRVGWSRRANHPIFKVKRSPKRTLAMEPVGPYLKINLFSRSNKTRILGCFGDLDSRHHFCRNFSWTSVKNIAMQLVDHDGQTSPFSRSNDLWSW</sequence>
<proteinExistence type="predicted"/>
<dbReference type="Proteomes" id="UP000824120">
    <property type="component" value="Chromosome 12"/>
</dbReference>
<comment type="caution">
    <text evidence="1">The sequence shown here is derived from an EMBL/GenBank/DDBJ whole genome shotgun (WGS) entry which is preliminary data.</text>
</comment>
<keyword evidence="2" id="KW-1185">Reference proteome</keyword>